<dbReference type="EMBL" id="BK032679">
    <property type="protein sequence ID" value="DAF54518.1"/>
    <property type="molecule type" value="Genomic_DNA"/>
</dbReference>
<protein>
    <submittedName>
        <fullName evidence="2">Uncharacterized protein</fullName>
    </submittedName>
</protein>
<sequence>MTEEEKKKALENFNALIEEARKNNVNMTMDEINEEIRLARAERKQREKEKAERK</sequence>
<proteinExistence type="predicted"/>
<feature type="coiled-coil region" evidence="1">
    <location>
        <begin position="3"/>
        <end position="49"/>
    </location>
</feature>
<keyword evidence="1" id="KW-0175">Coiled coil</keyword>
<reference evidence="2" key="1">
    <citation type="journal article" date="2021" name="Proc. Natl. Acad. Sci. U.S.A.">
        <title>A Catalog of Tens of Thousands of Viruses from Human Metagenomes Reveals Hidden Associations with Chronic Diseases.</title>
        <authorList>
            <person name="Tisza M.J."/>
            <person name="Buck C.B."/>
        </authorList>
    </citation>
    <scope>NUCLEOTIDE SEQUENCE</scope>
    <source>
        <strain evidence="2">CtKwY15</strain>
    </source>
</reference>
<accession>A0A8S5SUA2</accession>
<organism evidence="2">
    <name type="scientific">Siphoviridae sp. ctKwY15</name>
    <dbReference type="NCBI Taxonomy" id="2827843"/>
    <lineage>
        <taxon>Viruses</taxon>
        <taxon>Duplodnaviria</taxon>
        <taxon>Heunggongvirae</taxon>
        <taxon>Uroviricota</taxon>
        <taxon>Caudoviricetes</taxon>
    </lineage>
</organism>
<name>A0A8S5SUA2_9CAUD</name>
<evidence type="ECO:0000256" key="1">
    <source>
        <dbReference type="SAM" id="Coils"/>
    </source>
</evidence>
<evidence type="ECO:0000313" key="2">
    <source>
        <dbReference type="EMBL" id="DAF54518.1"/>
    </source>
</evidence>